<dbReference type="EMBL" id="BA000048">
    <property type="protein sequence ID" value="BAJ50803.1"/>
    <property type="molecule type" value="Genomic_DNA"/>
</dbReference>
<accession>E6N6R2</accession>
<dbReference type="Proteomes" id="UP000008120">
    <property type="component" value="Chromosome"/>
</dbReference>
<reference evidence="1 4" key="2">
    <citation type="journal article" date="2011" name="Nucleic Acids Res.">
        <title>Insights into the evolution of Archaea and eukaryotic protein modifier systems revealed by the genome of a novel archaeal group.</title>
        <authorList>
            <person name="Nunoura T."/>
            <person name="Takaki Y."/>
            <person name="Kakuta J."/>
            <person name="Nishi S."/>
            <person name="Sugahara J."/>
            <person name="Kazama H."/>
            <person name="Chee G."/>
            <person name="Hattori M."/>
            <person name="Kanai A."/>
            <person name="Atomi H."/>
            <person name="Takai K."/>
            <person name="Takami H."/>
        </authorList>
    </citation>
    <scope>NUCLEOTIDE SEQUENCE [LARGE SCALE GENOMIC DNA]</scope>
</reference>
<evidence type="ECO:0000313" key="4">
    <source>
        <dbReference type="Proteomes" id="UP000008120"/>
    </source>
</evidence>
<evidence type="ECO:0000313" key="2">
    <source>
        <dbReference type="EMBL" id="BAJ48003.1"/>
    </source>
</evidence>
<reference evidence="1 4" key="1">
    <citation type="journal article" date="2005" name="Environ. Microbiol.">
        <title>Genetic and functional properties of uncultivated thermophilic crenarchaeotes from a subsurface gold mine as revealed by analysis of genome fragments.</title>
        <authorList>
            <person name="Nunoura T."/>
            <person name="Hirayama H."/>
            <person name="Takami H."/>
            <person name="Oida H."/>
            <person name="Nishi S."/>
            <person name="Shimamura S."/>
            <person name="Suzuki Y."/>
            <person name="Inagaki F."/>
            <person name="Takai K."/>
            <person name="Nealson K.H."/>
            <person name="Horikoshi K."/>
        </authorList>
    </citation>
    <scope>NUCLEOTIDE SEQUENCE [LARGE SCALE GENOMIC DNA]</scope>
</reference>
<sequence>MSWRGIGHAMSYTIRSVNNPLDMELYFVPEEGRFVLDYGFKEREDMLRVPYDSYGGTFRDFLYEVLEVELMNKLEACGITTEILYEIPVRHALSILEHHRPGIEEEFKLYLEKIQYGMIRVFLDSVGRRKRIKYVIPTLEELKREKYMERLKDRMIGRYEAMMFWLNKWAVYFPEEASEKMDEIIRMGQAIKSLEINELAKLLSDVAGLITGQMNKAGITFKIDLEKSLASDFKYLFEAKGDKRGTIKNLAHEIAKTYKIIEEATTTKNTNNTKS</sequence>
<dbReference type="BioCyc" id="CCAL311458:G131R-958-MONOMER"/>
<organism evidence="1 4">
    <name type="scientific">Caldiarchaeum subterraneum</name>
    <dbReference type="NCBI Taxonomy" id="311458"/>
    <lineage>
        <taxon>Archaea</taxon>
        <taxon>Nitrososphaerota</taxon>
        <taxon>Candidatus Caldarchaeales</taxon>
        <taxon>Candidatus Caldarchaeaceae</taxon>
        <taxon>Candidatus Caldarchaeum</taxon>
    </lineage>
</organism>
<evidence type="ECO:0000313" key="3">
    <source>
        <dbReference type="EMBL" id="BAJ50803.1"/>
    </source>
</evidence>
<dbReference type="KEGG" id="csu:CSUB_C0950"/>
<evidence type="ECO:0000313" key="1">
    <source>
        <dbReference type="EMBL" id="BAJ47981.1"/>
    </source>
</evidence>
<protein>
    <submittedName>
        <fullName evidence="1">Uncharacterized protein</fullName>
    </submittedName>
</protein>
<dbReference type="EMBL" id="AP011852">
    <property type="protein sequence ID" value="BAJ48003.1"/>
    <property type="molecule type" value="Genomic_DNA"/>
</dbReference>
<dbReference type="EMBL" id="AP011851">
    <property type="protein sequence ID" value="BAJ47981.1"/>
    <property type="molecule type" value="Genomic_DNA"/>
</dbReference>
<dbReference type="AlphaFoldDB" id="E6N6R2"/>
<name>E6N6R2_CALS0</name>
<gene>
    <name evidence="3" type="ORF">CSUB_C0950</name>
    <name evidence="1" type="ORF">HGMM_F17C01C09</name>
    <name evidence="2" type="ORF">HGMM_F28E01C04</name>
</gene>
<proteinExistence type="predicted"/>